<reference evidence="1 2" key="1">
    <citation type="submission" date="2019-06" db="EMBL/GenBank/DDBJ databases">
        <title>Genome Sequence of the Brown Rot Fungal Pathogen Monilinia fructicola.</title>
        <authorList>
            <person name="De Miccolis Angelini R.M."/>
            <person name="Landi L."/>
            <person name="Abate D."/>
            <person name="Pollastro S."/>
            <person name="Romanazzi G."/>
            <person name="Faretra F."/>
        </authorList>
    </citation>
    <scope>NUCLEOTIDE SEQUENCE [LARGE SCALE GENOMIC DNA]</scope>
    <source>
        <strain evidence="1 2">Mfrc123</strain>
    </source>
</reference>
<organism evidence="1 2">
    <name type="scientific">Monilinia fructicola</name>
    <name type="common">Brown rot fungus</name>
    <name type="synonym">Ciboria fructicola</name>
    <dbReference type="NCBI Taxonomy" id="38448"/>
    <lineage>
        <taxon>Eukaryota</taxon>
        <taxon>Fungi</taxon>
        <taxon>Dikarya</taxon>
        <taxon>Ascomycota</taxon>
        <taxon>Pezizomycotina</taxon>
        <taxon>Leotiomycetes</taxon>
        <taxon>Helotiales</taxon>
        <taxon>Sclerotiniaceae</taxon>
        <taxon>Monilinia</taxon>
    </lineage>
</organism>
<dbReference type="Proteomes" id="UP000322873">
    <property type="component" value="Unassembled WGS sequence"/>
</dbReference>
<evidence type="ECO:0000313" key="2">
    <source>
        <dbReference type="Proteomes" id="UP000322873"/>
    </source>
</evidence>
<gene>
    <name evidence="1" type="ORF">EYC84_001848</name>
</gene>
<proteinExistence type="predicted"/>
<sequence>MCLGFLNSDDSGSLTVRAAIHKCGISGILNISDRFGRLSLSYFKSFLNIGPLGSKMPAGLLESRREGIFMAAPRLLTVISTKTHLQVNALTTSPRVAMITPE</sequence>
<name>A0A5M9JT83_MONFR</name>
<comment type="caution">
    <text evidence="1">The sequence shown here is derived from an EMBL/GenBank/DDBJ whole genome shotgun (WGS) entry which is preliminary data.</text>
</comment>
<evidence type="ECO:0000313" key="1">
    <source>
        <dbReference type="EMBL" id="KAA8571897.1"/>
    </source>
</evidence>
<dbReference type="EMBL" id="VICG01000005">
    <property type="protein sequence ID" value="KAA8571897.1"/>
    <property type="molecule type" value="Genomic_DNA"/>
</dbReference>
<accession>A0A5M9JT83</accession>
<protein>
    <submittedName>
        <fullName evidence="1">Uncharacterized protein</fullName>
    </submittedName>
</protein>
<keyword evidence="2" id="KW-1185">Reference proteome</keyword>
<dbReference type="AlphaFoldDB" id="A0A5M9JT83"/>